<comment type="caution">
    <text evidence="1">The sequence shown here is derived from an EMBL/GenBank/DDBJ whole genome shotgun (WGS) entry which is preliminary data.</text>
</comment>
<evidence type="ECO:0000313" key="2">
    <source>
        <dbReference type="Proteomes" id="UP000790377"/>
    </source>
</evidence>
<organism evidence="1 2">
    <name type="scientific">Hygrophoropsis aurantiaca</name>
    <dbReference type="NCBI Taxonomy" id="72124"/>
    <lineage>
        <taxon>Eukaryota</taxon>
        <taxon>Fungi</taxon>
        <taxon>Dikarya</taxon>
        <taxon>Basidiomycota</taxon>
        <taxon>Agaricomycotina</taxon>
        <taxon>Agaricomycetes</taxon>
        <taxon>Agaricomycetidae</taxon>
        <taxon>Boletales</taxon>
        <taxon>Coniophorineae</taxon>
        <taxon>Hygrophoropsidaceae</taxon>
        <taxon>Hygrophoropsis</taxon>
    </lineage>
</organism>
<protein>
    <submittedName>
        <fullName evidence="1">Uncharacterized protein</fullName>
    </submittedName>
</protein>
<sequence>MSTAVQNVSSFEDLFSVLDLSELQRTADDHPETKDHIYRYIRARRDESIRSFFGDIERFWEVLSEAQGVISGSTALKLVLAQWTIGWDAKDLDVYVPKDRGLPVIGFLATKGYNSVGEVEERYGDLHDQAISTIRHMQKDDKHIDIIESVSDSAIAPILRFHSTTVMNFFTAQFCFCAYPGLTTHYRATINYGCVLQARPSQRGHLVLCWKKYEERGYRFDEVSSRSVAHEWGTTARIFEDGAYLSRHTCREDFECPHTIRSTTDDGCFWVDFGESENESEQHYASPSMDPMFWLLGGKPCGGRHYGTLRPFTSIHNIVLP</sequence>
<gene>
    <name evidence="1" type="ORF">BJ138DRAFT_1117192</name>
</gene>
<keyword evidence="2" id="KW-1185">Reference proteome</keyword>
<reference evidence="1" key="1">
    <citation type="journal article" date="2021" name="New Phytol.">
        <title>Evolutionary innovations through gain and loss of genes in the ectomycorrhizal Boletales.</title>
        <authorList>
            <person name="Wu G."/>
            <person name="Miyauchi S."/>
            <person name="Morin E."/>
            <person name="Kuo A."/>
            <person name="Drula E."/>
            <person name="Varga T."/>
            <person name="Kohler A."/>
            <person name="Feng B."/>
            <person name="Cao Y."/>
            <person name="Lipzen A."/>
            <person name="Daum C."/>
            <person name="Hundley H."/>
            <person name="Pangilinan J."/>
            <person name="Johnson J."/>
            <person name="Barry K."/>
            <person name="LaButti K."/>
            <person name="Ng V."/>
            <person name="Ahrendt S."/>
            <person name="Min B."/>
            <person name="Choi I.G."/>
            <person name="Park H."/>
            <person name="Plett J.M."/>
            <person name="Magnuson J."/>
            <person name="Spatafora J.W."/>
            <person name="Nagy L.G."/>
            <person name="Henrissat B."/>
            <person name="Grigoriev I.V."/>
            <person name="Yang Z.L."/>
            <person name="Xu J."/>
            <person name="Martin F.M."/>
        </authorList>
    </citation>
    <scope>NUCLEOTIDE SEQUENCE</scope>
    <source>
        <strain evidence="1">ATCC 28755</strain>
    </source>
</reference>
<evidence type="ECO:0000313" key="1">
    <source>
        <dbReference type="EMBL" id="KAH7906873.1"/>
    </source>
</evidence>
<dbReference type="Proteomes" id="UP000790377">
    <property type="component" value="Unassembled WGS sequence"/>
</dbReference>
<dbReference type="EMBL" id="MU267965">
    <property type="protein sequence ID" value="KAH7906873.1"/>
    <property type="molecule type" value="Genomic_DNA"/>
</dbReference>
<name>A0ACB8A1I3_9AGAM</name>
<proteinExistence type="predicted"/>
<accession>A0ACB8A1I3</accession>